<evidence type="ECO:0000313" key="6">
    <source>
        <dbReference type="EMBL" id="SDB34817.1"/>
    </source>
</evidence>
<proteinExistence type="inferred from homology"/>
<dbReference type="GO" id="GO:0016829">
    <property type="term" value="F:lyase activity"/>
    <property type="evidence" value="ECO:0007669"/>
    <property type="project" value="UniProtKB-KW"/>
</dbReference>
<keyword evidence="5" id="KW-0119">Carbohydrate metabolism</keyword>
<evidence type="ECO:0000256" key="2">
    <source>
        <dbReference type="ARBA" id="ARBA00006906"/>
    </source>
</evidence>
<evidence type="ECO:0000313" key="7">
    <source>
        <dbReference type="Proteomes" id="UP000199071"/>
    </source>
</evidence>
<keyword evidence="4" id="KW-0456">Lyase</keyword>
<dbReference type="Pfam" id="PF01081">
    <property type="entry name" value="Aldolase"/>
    <property type="match status" value="1"/>
</dbReference>
<comment type="similarity">
    <text evidence="2">Belongs to the KHG/KDPG aldolase family.</text>
</comment>
<name>A0A1G6CPL9_9HYPH</name>
<dbReference type="Proteomes" id="UP000199071">
    <property type="component" value="Unassembled WGS sequence"/>
</dbReference>
<sequence>MNDAIFAGHPPLVAILRGIRPEEAAPVLEALVAAGIGLIEVPLNSPDPLDSIAIMARAAGTRAVVGAGTVLSVEQVDAVAAAGGRIVVSPNCDAAVIAATKAAGMTSFPGVFTATEALAAIRAGADALKFFPGDLLGPSGIKAIATILPPDVPLLAVGGVDASNLGDYLKVGVAGFGIGSSLYKPGMTAEDVGARARDMVAAYEACAAG</sequence>
<comment type="subunit">
    <text evidence="3">Homotrimer.</text>
</comment>
<accession>A0A1G6CPL9</accession>
<dbReference type="NCBIfam" id="NF006600">
    <property type="entry name" value="PRK09140.1"/>
    <property type="match status" value="1"/>
</dbReference>
<protein>
    <submittedName>
        <fullName evidence="6">2-keto-3-deoxy-phosphogalactonate aldolase</fullName>
    </submittedName>
</protein>
<dbReference type="EMBL" id="FMXQ01000005">
    <property type="protein sequence ID" value="SDB34817.1"/>
    <property type="molecule type" value="Genomic_DNA"/>
</dbReference>
<dbReference type="CDD" id="cd00452">
    <property type="entry name" value="KDPG_aldolase"/>
    <property type="match status" value="1"/>
</dbReference>
<dbReference type="PANTHER" id="PTHR30246:SF1">
    <property type="entry name" value="2-DEHYDRO-3-DEOXY-6-PHOSPHOGALACTONATE ALDOLASE-RELATED"/>
    <property type="match status" value="1"/>
</dbReference>
<gene>
    <name evidence="6" type="ORF">SAMN02982931_02577</name>
</gene>
<dbReference type="OrthoDB" id="7204076at2"/>
<dbReference type="Gene3D" id="3.20.20.70">
    <property type="entry name" value="Aldolase class I"/>
    <property type="match status" value="1"/>
</dbReference>
<dbReference type="AlphaFoldDB" id="A0A1G6CPL9"/>
<dbReference type="InterPro" id="IPR013785">
    <property type="entry name" value="Aldolase_TIM"/>
</dbReference>
<dbReference type="SUPFAM" id="SSF51569">
    <property type="entry name" value="Aldolase"/>
    <property type="match status" value="1"/>
</dbReference>
<keyword evidence="7" id="KW-1185">Reference proteome</keyword>
<dbReference type="RefSeq" id="WP_090876856.1">
    <property type="nucleotide sequence ID" value="NZ_FMXQ01000005.1"/>
</dbReference>
<evidence type="ECO:0000256" key="3">
    <source>
        <dbReference type="ARBA" id="ARBA00011233"/>
    </source>
</evidence>
<dbReference type="STRING" id="665467.SAMN02982931_02577"/>
<comment type="pathway">
    <text evidence="1">Carbohydrate acid metabolism.</text>
</comment>
<evidence type="ECO:0000256" key="5">
    <source>
        <dbReference type="ARBA" id="ARBA00023277"/>
    </source>
</evidence>
<evidence type="ECO:0000256" key="4">
    <source>
        <dbReference type="ARBA" id="ARBA00023239"/>
    </source>
</evidence>
<dbReference type="InterPro" id="IPR000887">
    <property type="entry name" value="Aldlse_KDPG_KHG"/>
</dbReference>
<reference evidence="6 7" key="1">
    <citation type="submission" date="2016-10" db="EMBL/GenBank/DDBJ databases">
        <authorList>
            <person name="de Groot N.N."/>
        </authorList>
    </citation>
    <scope>NUCLEOTIDE SEQUENCE [LARGE SCALE GENOMIC DNA]</scope>
    <source>
        <strain evidence="6 7">ATCC 35022</strain>
    </source>
</reference>
<dbReference type="PANTHER" id="PTHR30246">
    <property type="entry name" value="2-KETO-3-DEOXY-6-PHOSPHOGLUCONATE ALDOLASE"/>
    <property type="match status" value="1"/>
</dbReference>
<organism evidence="6 7">
    <name type="scientific">Bauldia litoralis</name>
    <dbReference type="NCBI Taxonomy" id="665467"/>
    <lineage>
        <taxon>Bacteria</taxon>
        <taxon>Pseudomonadati</taxon>
        <taxon>Pseudomonadota</taxon>
        <taxon>Alphaproteobacteria</taxon>
        <taxon>Hyphomicrobiales</taxon>
        <taxon>Kaistiaceae</taxon>
        <taxon>Bauldia</taxon>
    </lineage>
</organism>
<evidence type="ECO:0000256" key="1">
    <source>
        <dbReference type="ARBA" id="ARBA00004761"/>
    </source>
</evidence>